<organism evidence="1 2">
    <name type="scientific">Plesiocystis pacifica SIR-1</name>
    <dbReference type="NCBI Taxonomy" id="391625"/>
    <lineage>
        <taxon>Bacteria</taxon>
        <taxon>Pseudomonadati</taxon>
        <taxon>Myxococcota</taxon>
        <taxon>Polyangia</taxon>
        <taxon>Nannocystales</taxon>
        <taxon>Nannocystaceae</taxon>
        <taxon>Plesiocystis</taxon>
    </lineage>
</organism>
<protein>
    <submittedName>
        <fullName evidence="1">Uncharacterized protein</fullName>
    </submittedName>
</protein>
<dbReference type="EMBL" id="ABCS01000051">
    <property type="protein sequence ID" value="EDM77136.1"/>
    <property type="molecule type" value="Genomic_DNA"/>
</dbReference>
<gene>
    <name evidence="1" type="ORF">PPSIR1_30676</name>
</gene>
<sequence>MTSAPTPESMVSSPLPVVMSSSPSPESMMAVPSSTMISSSPSWVVMWLVW</sequence>
<name>A6GAE8_9BACT</name>
<proteinExistence type="predicted"/>
<dbReference type="Proteomes" id="UP000005801">
    <property type="component" value="Unassembled WGS sequence"/>
</dbReference>
<evidence type="ECO:0000313" key="1">
    <source>
        <dbReference type="EMBL" id="EDM77136.1"/>
    </source>
</evidence>
<accession>A6GAE8</accession>
<dbReference type="STRING" id="391625.PPSIR1_30676"/>
<evidence type="ECO:0000313" key="2">
    <source>
        <dbReference type="Proteomes" id="UP000005801"/>
    </source>
</evidence>
<keyword evidence="2" id="KW-1185">Reference proteome</keyword>
<comment type="caution">
    <text evidence="1">The sequence shown here is derived from an EMBL/GenBank/DDBJ whole genome shotgun (WGS) entry which is preliminary data.</text>
</comment>
<dbReference type="AlphaFoldDB" id="A6GAE8"/>
<reference evidence="1 2" key="1">
    <citation type="submission" date="2007-06" db="EMBL/GenBank/DDBJ databases">
        <authorList>
            <person name="Shimkets L."/>
            <person name="Ferriera S."/>
            <person name="Johnson J."/>
            <person name="Kravitz S."/>
            <person name="Beeson K."/>
            <person name="Sutton G."/>
            <person name="Rogers Y.-H."/>
            <person name="Friedman R."/>
            <person name="Frazier M."/>
            <person name="Venter J.C."/>
        </authorList>
    </citation>
    <scope>NUCLEOTIDE SEQUENCE [LARGE SCALE GENOMIC DNA]</scope>
    <source>
        <strain evidence="1 2">SIR-1</strain>
    </source>
</reference>